<feature type="transmembrane region" description="Helical" evidence="6">
    <location>
        <begin position="285"/>
        <end position="306"/>
    </location>
</feature>
<feature type="transmembrane region" description="Helical" evidence="6">
    <location>
        <begin position="255"/>
        <end position="273"/>
    </location>
</feature>
<feature type="transmembrane region" description="Helical" evidence="6">
    <location>
        <begin position="350"/>
        <end position="370"/>
    </location>
</feature>
<dbReference type="InterPro" id="IPR011701">
    <property type="entry name" value="MFS"/>
</dbReference>
<feature type="domain" description="Major facilitator superfamily (MFS) profile" evidence="7">
    <location>
        <begin position="11"/>
        <end position="405"/>
    </location>
</feature>
<keyword evidence="3 6" id="KW-0812">Transmembrane</keyword>
<dbReference type="PROSITE" id="PS50850">
    <property type="entry name" value="MFS"/>
    <property type="match status" value="1"/>
</dbReference>
<dbReference type="PANTHER" id="PTHR23513:SF6">
    <property type="entry name" value="MAJOR FACILITATOR SUPERFAMILY ASSOCIATED DOMAIN-CONTAINING PROTEIN"/>
    <property type="match status" value="1"/>
</dbReference>
<feature type="transmembrane region" description="Helical" evidence="6">
    <location>
        <begin position="20"/>
        <end position="41"/>
    </location>
</feature>
<evidence type="ECO:0000256" key="1">
    <source>
        <dbReference type="ARBA" id="ARBA00004651"/>
    </source>
</evidence>
<feature type="transmembrane region" description="Helical" evidence="6">
    <location>
        <begin position="47"/>
        <end position="71"/>
    </location>
</feature>
<feature type="transmembrane region" description="Helical" evidence="6">
    <location>
        <begin position="312"/>
        <end position="330"/>
    </location>
</feature>
<evidence type="ECO:0000256" key="4">
    <source>
        <dbReference type="ARBA" id="ARBA00022989"/>
    </source>
</evidence>
<feature type="transmembrane region" description="Helical" evidence="6">
    <location>
        <begin position="382"/>
        <end position="401"/>
    </location>
</feature>
<gene>
    <name evidence="8" type="ORF">CP98_00176</name>
</gene>
<protein>
    <submittedName>
        <fullName evidence="8">H+ Antiporter protein</fullName>
    </submittedName>
</protein>
<reference evidence="8 9" key="1">
    <citation type="submission" date="2014-03" db="EMBL/GenBank/DDBJ databases">
        <title>Genome sequence of Sphingobium yanoikuyae B1.</title>
        <authorList>
            <person name="Gan H.M."/>
            <person name="Gan H.Y."/>
            <person name="Savka M.A."/>
        </authorList>
    </citation>
    <scope>NUCLEOTIDE SEQUENCE [LARGE SCALE GENOMIC DNA]</scope>
    <source>
        <strain evidence="8 9">B1</strain>
    </source>
</reference>
<dbReference type="Gene3D" id="1.20.1250.20">
    <property type="entry name" value="MFS general substrate transporter like domains"/>
    <property type="match status" value="2"/>
</dbReference>
<evidence type="ECO:0000256" key="6">
    <source>
        <dbReference type="SAM" id="Phobius"/>
    </source>
</evidence>
<evidence type="ECO:0000256" key="5">
    <source>
        <dbReference type="ARBA" id="ARBA00023136"/>
    </source>
</evidence>
<dbReference type="PANTHER" id="PTHR23513">
    <property type="entry name" value="INTEGRAL MEMBRANE EFFLUX PROTEIN-RELATED"/>
    <property type="match status" value="1"/>
</dbReference>
<sequence length="446" mass="47140">MWVFEVLANRVYRHLFLAQVIALVGTGLATVALGLLAYDLAGGNAGAVLGTALAIKMVAYILVAPIAGAFADRVPRKALLVALDLVRAGVAVFLPFVSEVWQIYVLIFVLQSASAAFTPTFQATIPDVLPQERDYTRALSLSRLAYDMETLTSPVLAAALLTVINFHWLFSGTALGFLASAALVVSSGLPSLVSQSTAVRDGIYAKTTRGIRIYLRTPRLRGLLAVTLSAAAASAMVIVNTVVIVRALGLGQREVAITLAAYGGGSMLAAFALPRILDRFSDRRVMLIASVALAILLAGLAAAGLTAPGHSLAWPVILIGWPFLGMAYAASITPSGRLIKRSANAEDRPALFAAQFALSHVCWLIAYPLAGQLGAASGLSAAFAAMAGLAAFGTVAALLVWPARDATTVEHNHDDLPADHPHWRDHGKSGHDYVIDDLHPRWPRRS</sequence>
<comment type="caution">
    <text evidence="8">The sequence shown here is derived from an EMBL/GenBank/DDBJ whole genome shotgun (WGS) entry which is preliminary data.</text>
</comment>
<dbReference type="RefSeq" id="WP_037516048.1">
    <property type="nucleotide sequence ID" value="NZ_JGVR01000001.1"/>
</dbReference>
<keyword evidence="5 6" id="KW-0472">Membrane</keyword>
<dbReference type="GO" id="GO:0005886">
    <property type="term" value="C:plasma membrane"/>
    <property type="evidence" value="ECO:0007669"/>
    <property type="project" value="UniProtKB-SubCell"/>
</dbReference>
<feature type="transmembrane region" description="Helical" evidence="6">
    <location>
        <begin position="220"/>
        <end position="249"/>
    </location>
</feature>
<dbReference type="InterPro" id="IPR020846">
    <property type="entry name" value="MFS_dom"/>
</dbReference>
<dbReference type="EMBL" id="JGVR01000001">
    <property type="protein sequence ID" value="KEZ21498.1"/>
    <property type="molecule type" value="Genomic_DNA"/>
</dbReference>
<feature type="transmembrane region" description="Helical" evidence="6">
    <location>
        <begin position="176"/>
        <end position="199"/>
    </location>
</feature>
<keyword evidence="2" id="KW-1003">Cell membrane</keyword>
<evidence type="ECO:0000256" key="3">
    <source>
        <dbReference type="ARBA" id="ARBA00022692"/>
    </source>
</evidence>
<proteinExistence type="predicted"/>
<comment type="subcellular location">
    <subcellularLocation>
        <location evidence="1">Cell membrane</location>
        <topology evidence="1">Multi-pass membrane protein</topology>
    </subcellularLocation>
</comment>
<dbReference type="Pfam" id="PF07690">
    <property type="entry name" value="MFS_1"/>
    <property type="match status" value="1"/>
</dbReference>
<dbReference type="PATRIC" id="fig|13690.10.peg.179"/>
<dbReference type="Proteomes" id="UP000028534">
    <property type="component" value="Unassembled WGS sequence"/>
</dbReference>
<keyword evidence="4 6" id="KW-1133">Transmembrane helix</keyword>
<evidence type="ECO:0000259" key="7">
    <source>
        <dbReference type="PROSITE" id="PS50850"/>
    </source>
</evidence>
<dbReference type="CDD" id="cd06173">
    <property type="entry name" value="MFS_MefA_like"/>
    <property type="match status" value="1"/>
</dbReference>
<dbReference type="InterPro" id="IPR036259">
    <property type="entry name" value="MFS_trans_sf"/>
</dbReference>
<evidence type="ECO:0000256" key="2">
    <source>
        <dbReference type="ARBA" id="ARBA00022475"/>
    </source>
</evidence>
<dbReference type="AlphaFoldDB" id="A0A084EU56"/>
<dbReference type="eggNOG" id="COG2814">
    <property type="taxonomic scope" value="Bacteria"/>
</dbReference>
<organism evidence="8 9">
    <name type="scientific">Sphingobium yanoikuyae</name>
    <name type="common">Sphingomonas yanoikuyae</name>
    <dbReference type="NCBI Taxonomy" id="13690"/>
    <lineage>
        <taxon>Bacteria</taxon>
        <taxon>Pseudomonadati</taxon>
        <taxon>Pseudomonadota</taxon>
        <taxon>Alphaproteobacteria</taxon>
        <taxon>Sphingomonadales</taxon>
        <taxon>Sphingomonadaceae</taxon>
        <taxon>Sphingobium</taxon>
    </lineage>
</organism>
<accession>A0A084EU56</accession>
<dbReference type="SUPFAM" id="SSF103473">
    <property type="entry name" value="MFS general substrate transporter"/>
    <property type="match status" value="1"/>
</dbReference>
<evidence type="ECO:0000313" key="9">
    <source>
        <dbReference type="Proteomes" id="UP000028534"/>
    </source>
</evidence>
<dbReference type="GO" id="GO:0022857">
    <property type="term" value="F:transmembrane transporter activity"/>
    <property type="evidence" value="ECO:0007669"/>
    <property type="project" value="InterPro"/>
</dbReference>
<feature type="transmembrane region" description="Helical" evidence="6">
    <location>
        <begin position="150"/>
        <end position="170"/>
    </location>
</feature>
<evidence type="ECO:0000313" key="8">
    <source>
        <dbReference type="EMBL" id="KEZ21498.1"/>
    </source>
</evidence>
<name>A0A084EU56_SPHYA</name>